<protein>
    <submittedName>
        <fullName evidence="2">Uncharacterized protein</fullName>
    </submittedName>
</protein>
<dbReference type="AlphaFoldDB" id="A0AAN7GXA5"/>
<evidence type="ECO:0000313" key="3">
    <source>
        <dbReference type="Proteomes" id="UP001301958"/>
    </source>
</evidence>
<dbReference type="Proteomes" id="UP001301958">
    <property type="component" value="Unassembled WGS sequence"/>
</dbReference>
<dbReference type="EMBL" id="MU865345">
    <property type="protein sequence ID" value="KAK4226547.1"/>
    <property type="molecule type" value="Genomic_DNA"/>
</dbReference>
<proteinExistence type="predicted"/>
<organism evidence="2 3">
    <name type="scientific">Podospora fimiseda</name>
    <dbReference type="NCBI Taxonomy" id="252190"/>
    <lineage>
        <taxon>Eukaryota</taxon>
        <taxon>Fungi</taxon>
        <taxon>Dikarya</taxon>
        <taxon>Ascomycota</taxon>
        <taxon>Pezizomycotina</taxon>
        <taxon>Sordariomycetes</taxon>
        <taxon>Sordariomycetidae</taxon>
        <taxon>Sordariales</taxon>
        <taxon>Podosporaceae</taxon>
        <taxon>Podospora</taxon>
    </lineage>
</organism>
<sequence length="76" mass="8407">MKVFTTLVTILLSLNSILAMPTTGTGTETLEKRAIPRCKNQGLTDFCLARNANAYCDRTGFHNNFMAQCAANCWCE</sequence>
<name>A0AAN7GXA5_9PEZI</name>
<reference evidence="2" key="2">
    <citation type="submission" date="2023-05" db="EMBL/GenBank/DDBJ databases">
        <authorList>
            <consortium name="Lawrence Berkeley National Laboratory"/>
            <person name="Steindorff A."/>
            <person name="Hensen N."/>
            <person name="Bonometti L."/>
            <person name="Westerberg I."/>
            <person name="Brannstrom I.O."/>
            <person name="Guillou S."/>
            <person name="Cros-Aarteil S."/>
            <person name="Calhoun S."/>
            <person name="Haridas S."/>
            <person name="Kuo A."/>
            <person name="Mondo S."/>
            <person name="Pangilinan J."/>
            <person name="Riley R."/>
            <person name="Labutti K."/>
            <person name="Andreopoulos B."/>
            <person name="Lipzen A."/>
            <person name="Chen C."/>
            <person name="Yanf M."/>
            <person name="Daum C."/>
            <person name="Ng V."/>
            <person name="Clum A."/>
            <person name="Ohm R."/>
            <person name="Martin F."/>
            <person name="Silar P."/>
            <person name="Natvig D."/>
            <person name="Lalanne C."/>
            <person name="Gautier V."/>
            <person name="Ament-Velasquez S.L."/>
            <person name="Kruys A."/>
            <person name="Hutchinson M.I."/>
            <person name="Powell A.J."/>
            <person name="Barry K."/>
            <person name="Miller A.N."/>
            <person name="Grigoriev I.V."/>
            <person name="Debuchy R."/>
            <person name="Gladieux P."/>
            <person name="Thoren M.H."/>
            <person name="Johannesson H."/>
        </authorList>
    </citation>
    <scope>NUCLEOTIDE SEQUENCE</scope>
    <source>
        <strain evidence="2">CBS 990.96</strain>
    </source>
</reference>
<gene>
    <name evidence="2" type="ORF">QBC38DRAFT_456083</name>
</gene>
<feature type="chain" id="PRO_5042919588" evidence="1">
    <location>
        <begin position="20"/>
        <end position="76"/>
    </location>
</feature>
<keyword evidence="1" id="KW-0732">Signal</keyword>
<evidence type="ECO:0000313" key="2">
    <source>
        <dbReference type="EMBL" id="KAK4226547.1"/>
    </source>
</evidence>
<feature type="signal peptide" evidence="1">
    <location>
        <begin position="1"/>
        <end position="19"/>
    </location>
</feature>
<keyword evidence="3" id="KW-1185">Reference proteome</keyword>
<comment type="caution">
    <text evidence="2">The sequence shown here is derived from an EMBL/GenBank/DDBJ whole genome shotgun (WGS) entry which is preliminary data.</text>
</comment>
<reference evidence="2" key="1">
    <citation type="journal article" date="2023" name="Mol. Phylogenet. Evol.">
        <title>Genome-scale phylogeny and comparative genomics of the fungal order Sordariales.</title>
        <authorList>
            <person name="Hensen N."/>
            <person name="Bonometti L."/>
            <person name="Westerberg I."/>
            <person name="Brannstrom I.O."/>
            <person name="Guillou S."/>
            <person name="Cros-Aarteil S."/>
            <person name="Calhoun S."/>
            <person name="Haridas S."/>
            <person name="Kuo A."/>
            <person name="Mondo S."/>
            <person name="Pangilinan J."/>
            <person name="Riley R."/>
            <person name="LaButti K."/>
            <person name="Andreopoulos B."/>
            <person name="Lipzen A."/>
            <person name="Chen C."/>
            <person name="Yan M."/>
            <person name="Daum C."/>
            <person name="Ng V."/>
            <person name="Clum A."/>
            <person name="Steindorff A."/>
            <person name="Ohm R.A."/>
            <person name="Martin F."/>
            <person name="Silar P."/>
            <person name="Natvig D.O."/>
            <person name="Lalanne C."/>
            <person name="Gautier V."/>
            <person name="Ament-Velasquez S.L."/>
            <person name="Kruys A."/>
            <person name="Hutchinson M.I."/>
            <person name="Powell A.J."/>
            <person name="Barry K."/>
            <person name="Miller A.N."/>
            <person name="Grigoriev I.V."/>
            <person name="Debuchy R."/>
            <person name="Gladieux P."/>
            <person name="Hiltunen Thoren M."/>
            <person name="Johannesson H."/>
        </authorList>
    </citation>
    <scope>NUCLEOTIDE SEQUENCE</scope>
    <source>
        <strain evidence="2">CBS 990.96</strain>
    </source>
</reference>
<evidence type="ECO:0000256" key="1">
    <source>
        <dbReference type="SAM" id="SignalP"/>
    </source>
</evidence>
<accession>A0AAN7GXA5</accession>